<dbReference type="RefSeq" id="YP_010055598.1">
    <property type="nucleotide sequence ID" value="NC_054667.1"/>
</dbReference>
<evidence type="ECO:0000313" key="2">
    <source>
        <dbReference type="Proteomes" id="UP000501455"/>
    </source>
</evidence>
<organism evidence="1 2">
    <name type="scientific">Streptomyces phage Issmi</name>
    <dbReference type="NCBI Taxonomy" id="2725628"/>
    <lineage>
        <taxon>Viruses</taxon>
        <taxon>Duplodnaviria</taxon>
        <taxon>Heunggongvirae</taxon>
        <taxon>Uroviricota</taxon>
        <taxon>Caudoviricetes</taxon>
        <taxon>Arquatrovirinae</taxon>
        <taxon>Caelumvirus</taxon>
        <taxon>Caelumvirus issmi</taxon>
    </lineage>
</organism>
<keyword evidence="2" id="KW-1185">Reference proteome</keyword>
<gene>
    <name evidence="1" type="primary">65</name>
    <name evidence="1" type="ORF">SEA_ISSMI_65</name>
</gene>
<dbReference type="EMBL" id="MT310863">
    <property type="protein sequence ID" value="QJD50711.1"/>
    <property type="molecule type" value="Genomic_DNA"/>
</dbReference>
<sequence length="96" mass="10892">MARERDGWEYVDGRPRWAPTVEVALANILVGKYGDEYDETKRELDDLVRAAQRDAAELLRTHQVKDPLGADFYVPLGLGYAADLIHPDYPEESDSE</sequence>
<accession>A0A6M3T9C0</accession>
<reference evidence="1 2" key="1">
    <citation type="submission" date="2020-04" db="EMBL/GenBank/DDBJ databases">
        <authorList>
            <person name="Eleanor S.I."/>
            <person name="Danny K.W."/>
            <person name="Hallah B.M."/>
            <person name="Joshua A.M."/>
            <person name="Shaffer C.D."/>
            <person name="Weston-Hafer K.A."/>
            <person name="Garlena R.A."/>
            <person name="Russell D.A."/>
            <person name="Pope W.H."/>
            <person name="Jacobs-Sera D."/>
            <person name="Hatfull G.F."/>
        </authorList>
    </citation>
    <scope>NUCLEOTIDE SEQUENCE [LARGE SCALE GENOMIC DNA]</scope>
</reference>
<dbReference type="KEGG" id="vg:64471529"/>
<dbReference type="GeneID" id="64471529"/>
<dbReference type="Proteomes" id="UP000501455">
    <property type="component" value="Segment"/>
</dbReference>
<evidence type="ECO:0000313" key="1">
    <source>
        <dbReference type="EMBL" id="QJD50711.1"/>
    </source>
</evidence>
<protein>
    <submittedName>
        <fullName evidence="1">Uncharacterized protein</fullName>
    </submittedName>
</protein>
<name>A0A6M3T9C0_9CAUD</name>
<proteinExistence type="predicted"/>